<feature type="region of interest" description="Disordered" evidence="1">
    <location>
        <begin position="233"/>
        <end position="275"/>
    </location>
</feature>
<evidence type="ECO:0000313" key="2">
    <source>
        <dbReference type="EMBL" id="PHH72296.1"/>
    </source>
</evidence>
<evidence type="ECO:0000313" key="3">
    <source>
        <dbReference type="Proteomes" id="UP000226431"/>
    </source>
</evidence>
<feature type="compositionally biased region" description="Acidic residues" evidence="1">
    <location>
        <begin position="64"/>
        <end position="77"/>
    </location>
</feature>
<organism evidence="2 3">
    <name type="scientific">Ophiocordyceps camponoti-rufipedis</name>
    <dbReference type="NCBI Taxonomy" id="2004952"/>
    <lineage>
        <taxon>Eukaryota</taxon>
        <taxon>Fungi</taxon>
        <taxon>Dikarya</taxon>
        <taxon>Ascomycota</taxon>
        <taxon>Pezizomycotina</taxon>
        <taxon>Sordariomycetes</taxon>
        <taxon>Hypocreomycetidae</taxon>
        <taxon>Hypocreales</taxon>
        <taxon>Ophiocordycipitaceae</taxon>
        <taxon>Ophiocordyceps</taxon>
    </lineage>
</organism>
<name>A0A2C5YX04_9HYPO</name>
<gene>
    <name evidence="2" type="ORF">CDD80_4633</name>
</gene>
<dbReference type="Proteomes" id="UP000226431">
    <property type="component" value="Unassembled WGS sequence"/>
</dbReference>
<sequence>MPSREEAPKEESEREAPGRRTGEEEEEEEEVVVVVEEKDDDGDIQASSMSVFVCKMEAWRDPAREEDEEEEEEEEAQEERRLYTIESAREPETHMGSRAEGASPSQRVYLRPNRQVPRCWQMLYYLLQRRHRKLRRHDAPRRVSRIIYHMWDDCHQIPAAEETSIIRAPAANTTTSNGLPPPAIRCLGVGDDVGDGSAAGVGCVTSACLGGSVVISCWLLMLLLLLVLTVNTEEEEDDDDDNDNPPPPQSTTTSLPSSAPSSISFPAASAPEHEA</sequence>
<proteinExistence type="predicted"/>
<evidence type="ECO:0000256" key="1">
    <source>
        <dbReference type="SAM" id="MobiDB-lite"/>
    </source>
</evidence>
<feature type="compositionally biased region" description="Low complexity" evidence="1">
    <location>
        <begin position="250"/>
        <end position="275"/>
    </location>
</feature>
<keyword evidence="3" id="KW-1185">Reference proteome</keyword>
<accession>A0A2C5YX04</accession>
<feature type="compositionally biased region" description="Acidic residues" evidence="1">
    <location>
        <begin position="23"/>
        <end position="43"/>
    </location>
</feature>
<feature type="compositionally biased region" description="Basic and acidic residues" evidence="1">
    <location>
        <begin position="78"/>
        <end position="97"/>
    </location>
</feature>
<dbReference type="AlphaFoldDB" id="A0A2C5YX04"/>
<protein>
    <submittedName>
        <fullName evidence="2">Uncharacterized protein</fullName>
    </submittedName>
</protein>
<dbReference type="EMBL" id="NJES01000431">
    <property type="protein sequence ID" value="PHH72296.1"/>
    <property type="molecule type" value="Genomic_DNA"/>
</dbReference>
<feature type="compositionally biased region" description="Basic and acidic residues" evidence="1">
    <location>
        <begin position="1"/>
        <end position="22"/>
    </location>
</feature>
<feature type="region of interest" description="Disordered" evidence="1">
    <location>
        <begin position="1"/>
        <end position="106"/>
    </location>
</feature>
<comment type="caution">
    <text evidence="2">The sequence shown here is derived from an EMBL/GenBank/DDBJ whole genome shotgun (WGS) entry which is preliminary data.</text>
</comment>
<feature type="compositionally biased region" description="Acidic residues" evidence="1">
    <location>
        <begin position="233"/>
        <end position="243"/>
    </location>
</feature>
<reference evidence="2 3" key="1">
    <citation type="submission" date="2017-06" db="EMBL/GenBank/DDBJ databases">
        <title>Ant-infecting Ophiocordyceps genomes reveal a high diversity of potential behavioral manipulation genes and a possible major role for enterotoxins.</title>
        <authorList>
            <person name="De Bekker C."/>
            <person name="Evans H.C."/>
            <person name="Brachmann A."/>
            <person name="Hughes D.P."/>
        </authorList>
    </citation>
    <scope>NUCLEOTIDE SEQUENCE [LARGE SCALE GENOMIC DNA]</scope>
    <source>
        <strain evidence="2 3">Map16</strain>
    </source>
</reference>